<dbReference type="AlphaFoldDB" id="A0A819B7H1"/>
<proteinExistence type="inferred from homology"/>
<dbReference type="InterPro" id="IPR003331">
    <property type="entry name" value="UDP_GlcNAc_Epimerase_2_dom"/>
</dbReference>
<dbReference type="SUPFAM" id="SSF53448">
    <property type="entry name" value="Nucleotide-diphospho-sugar transferases"/>
    <property type="match status" value="1"/>
</dbReference>
<dbReference type="EC" id="5.1.3.14" evidence="3"/>
<feature type="transmembrane region" description="Helical" evidence="4">
    <location>
        <begin position="864"/>
        <end position="885"/>
    </location>
</feature>
<evidence type="ECO:0000313" key="7">
    <source>
        <dbReference type="Proteomes" id="UP000663881"/>
    </source>
</evidence>
<comment type="similarity">
    <text evidence="2">Belongs to the UDP-N-acetylglucosamine 2-epimerase family.</text>
</comment>
<evidence type="ECO:0000256" key="3">
    <source>
        <dbReference type="ARBA" id="ARBA00038858"/>
    </source>
</evidence>
<dbReference type="Pfam" id="PF02350">
    <property type="entry name" value="Epimerase_2"/>
    <property type="match status" value="1"/>
</dbReference>
<name>A0A819B7H1_9BILA</name>
<evidence type="ECO:0000256" key="1">
    <source>
        <dbReference type="ARBA" id="ARBA00023235"/>
    </source>
</evidence>
<dbReference type="InterPro" id="IPR029767">
    <property type="entry name" value="WecB-like"/>
</dbReference>
<gene>
    <name evidence="6" type="ORF">OKA104_LOCUS18263</name>
</gene>
<organism evidence="6 7">
    <name type="scientific">Adineta steineri</name>
    <dbReference type="NCBI Taxonomy" id="433720"/>
    <lineage>
        <taxon>Eukaryota</taxon>
        <taxon>Metazoa</taxon>
        <taxon>Spiralia</taxon>
        <taxon>Gnathifera</taxon>
        <taxon>Rotifera</taxon>
        <taxon>Eurotatoria</taxon>
        <taxon>Bdelloidea</taxon>
        <taxon>Adinetida</taxon>
        <taxon>Adinetidae</taxon>
        <taxon>Adineta</taxon>
    </lineage>
</organism>
<protein>
    <recommendedName>
        <fullName evidence="3">UDP-N-acetylglucosamine 2-epimerase (non-hydrolyzing)</fullName>
        <ecNumber evidence="3">5.1.3.14</ecNumber>
    </recommendedName>
</protein>
<dbReference type="PANTHER" id="PTHR43174">
    <property type="entry name" value="UDP-N-ACETYLGLUCOSAMINE 2-EPIMERASE"/>
    <property type="match status" value="1"/>
</dbReference>
<keyword evidence="4" id="KW-0812">Transmembrane</keyword>
<dbReference type="EMBL" id="CAJOAY010001125">
    <property type="protein sequence ID" value="CAF3797174.1"/>
    <property type="molecule type" value="Genomic_DNA"/>
</dbReference>
<feature type="domain" description="UDP-N-acetylglucosamine 2-epimerase" evidence="5">
    <location>
        <begin position="66"/>
        <end position="413"/>
    </location>
</feature>
<dbReference type="PANTHER" id="PTHR43174:SF2">
    <property type="entry name" value="UDP-N-ACETYLGLUCOSAMINE 2-EPIMERASE"/>
    <property type="match status" value="1"/>
</dbReference>
<dbReference type="InterPro" id="IPR029044">
    <property type="entry name" value="Nucleotide-diphossugar_trans"/>
</dbReference>
<dbReference type="CDD" id="cd03786">
    <property type="entry name" value="GTB_UDP-GlcNAc_2-Epimerase"/>
    <property type="match status" value="1"/>
</dbReference>
<dbReference type="Gene3D" id="3.40.50.2000">
    <property type="entry name" value="Glycogen Phosphorylase B"/>
    <property type="match status" value="2"/>
</dbReference>
<keyword evidence="1" id="KW-0413">Isomerase</keyword>
<dbReference type="NCBIfam" id="TIGR00236">
    <property type="entry name" value="wecB"/>
    <property type="match status" value="1"/>
</dbReference>
<comment type="caution">
    <text evidence="6">The sequence shown here is derived from an EMBL/GenBank/DDBJ whole genome shotgun (WGS) entry which is preliminary data.</text>
</comment>
<evidence type="ECO:0000256" key="4">
    <source>
        <dbReference type="SAM" id="Phobius"/>
    </source>
</evidence>
<reference evidence="6" key="1">
    <citation type="submission" date="2021-02" db="EMBL/GenBank/DDBJ databases">
        <authorList>
            <person name="Nowell W R."/>
        </authorList>
    </citation>
    <scope>NUCLEOTIDE SEQUENCE</scope>
</reference>
<dbReference type="Gene3D" id="3.90.550.10">
    <property type="entry name" value="Spore Coat Polysaccharide Biosynthesis Protein SpsA, Chain A"/>
    <property type="match status" value="1"/>
</dbReference>
<evidence type="ECO:0000259" key="5">
    <source>
        <dbReference type="Pfam" id="PF02350"/>
    </source>
</evidence>
<feature type="non-terminal residue" evidence="6">
    <location>
        <position position="892"/>
    </location>
</feature>
<evidence type="ECO:0000313" key="6">
    <source>
        <dbReference type="EMBL" id="CAF3797174.1"/>
    </source>
</evidence>
<accession>A0A819B7H1</accession>
<keyword evidence="4" id="KW-0472">Membrane</keyword>
<keyword evidence="4" id="KW-1133">Transmembrane helix</keyword>
<dbReference type="Proteomes" id="UP000663881">
    <property type="component" value="Unassembled WGS sequence"/>
</dbReference>
<dbReference type="GO" id="GO:0008761">
    <property type="term" value="F:UDP-N-acetylglucosamine 2-epimerase activity"/>
    <property type="evidence" value="ECO:0007669"/>
    <property type="project" value="UniProtKB-EC"/>
</dbReference>
<dbReference type="SUPFAM" id="SSF53756">
    <property type="entry name" value="UDP-Glycosyltransferase/glycogen phosphorylase"/>
    <property type="match status" value="1"/>
</dbReference>
<sequence>MLLKNDNNNISSWPNLFKLNYYKTKQIFNISIINRSLPKILIVLGTRPEGIKCAPLIAELKSDYYRSKFQIIVLSTGQHREILRQSLMAFKQTVDIDLDLMMNNQNLSDLFHRIFFQINEQINLIKPNLLIVQGDTTTALVSALVASYHQIPVAHVEAGLRTFNLSNPFPEELNRKIIDSFAKLMFAPTTFAKEVLIREGACETDIFITGNTGVDAFYQYYKQENPNKNNPILRIIDNFKKNLIDKTRSTVILVTMHRRENFQYLFDMCRAIKTIANEHNENILIILPVHPNPNVKNVVLKILNNLNNVKIVDPISYDIFGYVLLESDIIMTDSGGIQEEAVSIGKPVILMRMTTERPEGIYLGTIKQIGIFYDDIIKAVNDELKNIKITNQTSKRNIFGNGTASKQIASIIENYFSGKYKPNIKCMTKFRQDSIAQYVYSYTNISSHAIRRNMMMNLTKVQPALTLDEIFKIPSQYDISKKNEDIFALTAIIGLYKREGLIRRWIEALLLQTHPPKEIWIIHFASPIADKLDVEIKEMRSLFYNGSNYCNEWCIENKCNISNNEIRSNCTEQCIEFCMKLPSMLFVGMGEMQLKYFGRFQLALQCRTKYVIVFDDDCIPQKRYLEIAMYTINTKEYRGILGTKGTPAAENYYYGPVSKSNQIVEVDVVGGSWFMESEWVKLMFHDKIYSWNTGEDFHLCANARKYANIRSFVMPVDKNDDSTHSFTKDYLHISNKGDTTGRVHGTAISRKFIRDQLWLRGDRLMDSYKSSEPSLLLFAETQYDTMLLISLVQQQMIQLDGLIYFATSNMLKTDIEMIKIRKEFESVHDFMIGRDFDIDPTPITAAAGILYGFDMVMQGTQSTAVIILGSSSTINMFALVSAAFLRNIPVIN</sequence>
<evidence type="ECO:0000256" key="2">
    <source>
        <dbReference type="ARBA" id="ARBA00038209"/>
    </source>
</evidence>